<feature type="transmembrane region" description="Helical" evidence="1">
    <location>
        <begin position="45"/>
        <end position="64"/>
    </location>
</feature>
<evidence type="ECO:0000313" key="3">
    <source>
        <dbReference type="Proteomes" id="UP000320055"/>
    </source>
</evidence>
<dbReference type="RefSeq" id="WP_144864430.1">
    <property type="nucleotide sequence ID" value="NZ_LR213780.1"/>
</dbReference>
<feature type="transmembrane region" description="Helical" evidence="1">
    <location>
        <begin position="402"/>
        <end position="418"/>
    </location>
</feature>
<feature type="transmembrane region" description="Helical" evidence="1">
    <location>
        <begin position="139"/>
        <end position="159"/>
    </location>
</feature>
<name>A0A563VP44_9CYAN</name>
<feature type="transmembrane region" description="Helical" evidence="1">
    <location>
        <begin position="378"/>
        <end position="396"/>
    </location>
</feature>
<keyword evidence="1" id="KW-0472">Membrane</keyword>
<feature type="transmembrane region" description="Helical" evidence="1">
    <location>
        <begin position="76"/>
        <end position="96"/>
    </location>
</feature>
<feature type="transmembrane region" description="Helical" evidence="1">
    <location>
        <begin position="108"/>
        <end position="127"/>
    </location>
</feature>
<feature type="transmembrane region" description="Helical" evidence="1">
    <location>
        <begin position="216"/>
        <end position="232"/>
    </location>
</feature>
<feature type="transmembrane region" description="Helical" evidence="1">
    <location>
        <begin position="189"/>
        <end position="209"/>
    </location>
</feature>
<feature type="transmembrane region" description="Helical" evidence="1">
    <location>
        <begin position="20"/>
        <end position="39"/>
    </location>
</feature>
<feature type="transmembrane region" description="Helical" evidence="1">
    <location>
        <begin position="262"/>
        <end position="280"/>
    </location>
</feature>
<protein>
    <recommendedName>
        <fullName evidence="4">O-antigen polymerase</fullName>
    </recommendedName>
</protein>
<keyword evidence="3" id="KW-1185">Reference proteome</keyword>
<dbReference type="EMBL" id="CAACVJ010000101">
    <property type="protein sequence ID" value="VEP13238.1"/>
    <property type="molecule type" value="Genomic_DNA"/>
</dbReference>
<evidence type="ECO:0008006" key="4">
    <source>
        <dbReference type="Google" id="ProtNLM"/>
    </source>
</evidence>
<keyword evidence="1" id="KW-0812">Transmembrane</keyword>
<gene>
    <name evidence="2" type="ORF">H1P_190037</name>
</gene>
<proteinExistence type="predicted"/>
<dbReference type="Proteomes" id="UP000320055">
    <property type="component" value="Unassembled WGS sequence"/>
</dbReference>
<evidence type="ECO:0000256" key="1">
    <source>
        <dbReference type="SAM" id="Phobius"/>
    </source>
</evidence>
<feature type="transmembrane region" description="Helical" evidence="1">
    <location>
        <begin position="351"/>
        <end position="371"/>
    </location>
</feature>
<accession>A0A563VP44</accession>
<organism evidence="2 3">
    <name type="scientific">Hyella patelloides LEGE 07179</name>
    <dbReference type="NCBI Taxonomy" id="945734"/>
    <lineage>
        <taxon>Bacteria</taxon>
        <taxon>Bacillati</taxon>
        <taxon>Cyanobacteriota</taxon>
        <taxon>Cyanophyceae</taxon>
        <taxon>Pleurocapsales</taxon>
        <taxon>Hyellaceae</taxon>
        <taxon>Hyella</taxon>
    </lineage>
</organism>
<evidence type="ECO:0000313" key="2">
    <source>
        <dbReference type="EMBL" id="VEP13238.1"/>
    </source>
</evidence>
<dbReference type="AlphaFoldDB" id="A0A563VP44"/>
<feature type="transmembrane region" description="Helical" evidence="1">
    <location>
        <begin position="238"/>
        <end position="255"/>
    </location>
</feature>
<dbReference type="OrthoDB" id="9819713at2"/>
<sequence length="445" mass="50851">MEIQSSNYKISINKTIRQLLVLYFISLIFTYPYGIEIINDNFIRFPDLIAIAITSFSVSCWLLLGKSRLKIRPLLPILPFLILELLFPIIGAFYYGSMSDSLSSARVLLLYLPVTICILKLGNVSAYKLDLKLEKLFKIAVIINLIYCIIQLAVGMGLLPEFLLITNSLESWAADSHFNQLSGLRVSGFFVNVSALAAFGIITMSYFLAKFQVKKQGIYLVYLMTALLLIMLSTSRNAYIVAALIIFLSLITSGIKRSFKLAITIIISVVLLIILLNLYLELDYDVFFSRFIRVQEQGLEQDYSWSTRVEDVWPMVLSELRKYPWGTFIPSFKVLGIIDSGYLTYYAQGKWIFIAGLVSSFVWILIASFRVKNSQKNWAVFFLRYLLVYISPAMVVNNPMRSPFVIFALLYGLWFLSIDKQQFFKKSVPTYFLSARSSLSEVRGQ</sequence>
<keyword evidence="1" id="KW-1133">Transmembrane helix</keyword>
<reference evidence="2 3" key="1">
    <citation type="submission" date="2019-01" db="EMBL/GenBank/DDBJ databases">
        <authorList>
            <person name="Brito A."/>
        </authorList>
    </citation>
    <scope>NUCLEOTIDE SEQUENCE [LARGE SCALE GENOMIC DNA]</scope>
    <source>
        <strain evidence="2">1</strain>
    </source>
</reference>